<dbReference type="EMBL" id="JAPDVD010000003">
    <property type="protein sequence ID" value="MCW4138973.1"/>
    <property type="molecule type" value="Genomic_DNA"/>
</dbReference>
<name>A0AAW5UK78_9BACT</name>
<sequence>MNPKISVIVPVYKAEQYLPRCIDSILAQSFTDFELLLIEDGTPDNSGSICDEYAAKDERIRVFHNPNQGVSATREFGVQHAQGDFIQFVDSDDWIESSMFELMYDQAIQEQADIVGCNFTEVYKDHNHEVRCYYETKDSFVCDIIASYWGVVWKHLVKRCLYIDNDIHFPKGINGGEDYIVCVKLFTNAKQVTCVDKSLYNYNRANESSIMSSFSQKKVKDQIDATIVVEEYLKGACLIEKYKKELDIRKFSAKLPLLKESPKEWLKYFPESDYVTKIRKIGTITKIRIFIVKFFCL</sequence>
<dbReference type="Pfam" id="PF00535">
    <property type="entry name" value="Glycos_transf_2"/>
    <property type="match status" value="1"/>
</dbReference>
<comment type="caution">
    <text evidence="4">The sequence shown here is derived from an EMBL/GenBank/DDBJ whole genome shotgun (WGS) entry which is preliminary data.</text>
</comment>
<dbReference type="AlphaFoldDB" id="A0AAW5UK78"/>
<dbReference type="CDD" id="cd00761">
    <property type="entry name" value="Glyco_tranf_GTA_type"/>
    <property type="match status" value="1"/>
</dbReference>
<dbReference type="RefSeq" id="WP_217756545.1">
    <property type="nucleotide sequence ID" value="NZ_JAHOMZ010000041.1"/>
</dbReference>
<protein>
    <submittedName>
        <fullName evidence="4">Glycosyltransferase</fullName>
        <ecNumber evidence="4">2.4.-.-</ecNumber>
    </submittedName>
</protein>
<dbReference type="Proteomes" id="UP001208620">
    <property type="component" value="Unassembled WGS sequence"/>
</dbReference>
<evidence type="ECO:0000313" key="5">
    <source>
        <dbReference type="Proteomes" id="UP001208620"/>
    </source>
</evidence>
<dbReference type="GO" id="GO:0016758">
    <property type="term" value="F:hexosyltransferase activity"/>
    <property type="evidence" value="ECO:0007669"/>
    <property type="project" value="UniProtKB-ARBA"/>
</dbReference>
<evidence type="ECO:0000259" key="3">
    <source>
        <dbReference type="Pfam" id="PF00535"/>
    </source>
</evidence>
<proteinExistence type="predicted"/>
<dbReference type="PANTHER" id="PTHR22916:SF51">
    <property type="entry name" value="GLYCOSYLTRANSFERASE EPSH-RELATED"/>
    <property type="match status" value="1"/>
</dbReference>
<dbReference type="InterPro" id="IPR001173">
    <property type="entry name" value="Glyco_trans_2-like"/>
</dbReference>
<keyword evidence="1 4" id="KW-0328">Glycosyltransferase</keyword>
<dbReference type="PANTHER" id="PTHR22916">
    <property type="entry name" value="GLYCOSYLTRANSFERASE"/>
    <property type="match status" value="1"/>
</dbReference>
<feature type="domain" description="Glycosyltransferase 2-like" evidence="3">
    <location>
        <begin position="6"/>
        <end position="132"/>
    </location>
</feature>
<evidence type="ECO:0000313" key="4">
    <source>
        <dbReference type="EMBL" id="MCW4138973.1"/>
    </source>
</evidence>
<reference evidence="4" key="1">
    <citation type="submission" date="2022-11" db="EMBL/GenBank/DDBJ databases">
        <title>Genomic repertoires linked with pathogenic potency of arthritogenic Prevotella copri isolated from the gut of rheumatoid arthritis patients.</title>
        <authorList>
            <person name="Nii T."/>
            <person name="Maeda Y."/>
            <person name="Motooka D."/>
            <person name="Naito M."/>
            <person name="Matsumoto Y."/>
            <person name="Ogawa T."/>
            <person name="Oguro-Igashira E."/>
            <person name="Kishikawa T."/>
            <person name="Yamashita M."/>
            <person name="Koizumi S."/>
            <person name="Kurakawa T."/>
            <person name="Okumura R."/>
            <person name="Kayama H."/>
            <person name="Murakami M."/>
            <person name="Sakaguchi T."/>
            <person name="Das B."/>
            <person name="Nakamura S."/>
            <person name="Okada Y."/>
            <person name="Kumanogoh A."/>
            <person name="Takeda K."/>
        </authorList>
    </citation>
    <scope>NUCLEOTIDE SEQUENCE</scope>
    <source>
        <strain evidence="4">H105_2-2</strain>
    </source>
</reference>
<gene>
    <name evidence="4" type="ORF">ONT01_14615</name>
</gene>
<accession>A0AAW5UK78</accession>
<dbReference type="EC" id="2.4.-.-" evidence="4"/>
<evidence type="ECO:0000256" key="1">
    <source>
        <dbReference type="ARBA" id="ARBA00022676"/>
    </source>
</evidence>
<evidence type="ECO:0000256" key="2">
    <source>
        <dbReference type="ARBA" id="ARBA00022679"/>
    </source>
</evidence>
<keyword evidence="2 4" id="KW-0808">Transferase</keyword>
<organism evidence="4 5">
    <name type="scientific">Segatella copri</name>
    <dbReference type="NCBI Taxonomy" id="165179"/>
    <lineage>
        <taxon>Bacteria</taxon>
        <taxon>Pseudomonadati</taxon>
        <taxon>Bacteroidota</taxon>
        <taxon>Bacteroidia</taxon>
        <taxon>Bacteroidales</taxon>
        <taxon>Prevotellaceae</taxon>
        <taxon>Segatella</taxon>
    </lineage>
</organism>